<gene>
    <name evidence="1" type="ORF">SAMN04488018_103104</name>
</gene>
<organism evidence="1 2">
    <name type="scientific">Myroides marinus</name>
    <dbReference type="NCBI Taxonomy" id="703342"/>
    <lineage>
        <taxon>Bacteria</taxon>
        <taxon>Pseudomonadati</taxon>
        <taxon>Bacteroidota</taxon>
        <taxon>Flavobacteriia</taxon>
        <taxon>Flavobacteriales</taxon>
        <taxon>Flavobacteriaceae</taxon>
        <taxon>Myroides</taxon>
    </lineage>
</organism>
<reference evidence="1 2" key="1">
    <citation type="submission" date="2016-10" db="EMBL/GenBank/DDBJ databases">
        <authorList>
            <person name="de Groot N.N."/>
        </authorList>
    </citation>
    <scope>NUCLEOTIDE SEQUENCE [LARGE SCALE GENOMIC DNA]</scope>
    <source>
        <strain evidence="1 2">DSM 23048</strain>
    </source>
</reference>
<dbReference type="Proteomes" id="UP000183077">
    <property type="component" value="Unassembled WGS sequence"/>
</dbReference>
<dbReference type="EMBL" id="FNYS01000003">
    <property type="protein sequence ID" value="SEI69535.1"/>
    <property type="molecule type" value="Genomic_DNA"/>
</dbReference>
<dbReference type="GeneID" id="82258972"/>
<dbReference type="Gene3D" id="1.25.40.10">
    <property type="entry name" value="Tetratricopeptide repeat domain"/>
    <property type="match status" value="1"/>
</dbReference>
<accession>A0A1H6SZY3</accession>
<protein>
    <recommendedName>
        <fullName evidence="3">Tetratricopeptide repeat-containing protein</fullName>
    </recommendedName>
</protein>
<dbReference type="AlphaFoldDB" id="A0A1H6SZY3"/>
<proteinExistence type="predicted"/>
<evidence type="ECO:0000313" key="1">
    <source>
        <dbReference type="EMBL" id="SEI69535.1"/>
    </source>
</evidence>
<sequence>MKKLRQINFLLVVITLLLVNCTRSKIVNETDYDQLYAVWYDNAYKDSLAQTLQPAVQRALTLSNTVDNRASIDSVLNELRWTRDSVSFHKLSRKAIKYAKSKSDEYMLANAYNDIGMYYHDLNVMDSTFYYYIKAENVYKQVGDSMKIGEMEFYQARLLFEKGLHMESEVKVSNALHILKDYPLNPIPFEANQLMALCLLERNDYKEAKKYMLEALTLMQKDFKQNKVLDKPRLVLALSTCT</sequence>
<evidence type="ECO:0008006" key="3">
    <source>
        <dbReference type="Google" id="ProtNLM"/>
    </source>
</evidence>
<name>A0A1H6SZY3_9FLAO</name>
<dbReference type="InterPro" id="IPR011990">
    <property type="entry name" value="TPR-like_helical_dom_sf"/>
</dbReference>
<dbReference type="RefSeq" id="WP_244154468.1">
    <property type="nucleotide sequence ID" value="NZ_FNYS01000003.1"/>
</dbReference>
<evidence type="ECO:0000313" key="2">
    <source>
        <dbReference type="Proteomes" id="UP000183077"/>
    </source>
</evidence>
<dbReference type="SUPFAM" id="SSF48452">
    <property type="entry name" value="TPR-like"/>
    <property type="match status" value="1"/>
</dbReference>